<dbReference type="NCBIfam" id="NF010190">
    <property type="entry name" value="PRK13669.1"/>
    <property type="match status" value="1"/>
</dbReference>
<dbReference type="EMBL" id="VYKK01000001">
    <property type="protein sequence ID" value="KAA9008613.1"/>
    <property type="molecule type" value="Genomic_DNA"/>
</dbReference>
<gene>
    <name evidence="1" type="ORF">F4V43_00310</name>
</gene>
<reference evidence="1 2" key="1">
    <citation type="submission" date="2019-09" db="EMBL/GenBank/DDBJ databases">
        <title>Bacillus ochoae sp. nov., Paenibacillus whitsoniae sp. nov., Paenibacillus spiritus sp. nov. Isolated from the Mars Exploration Rover during spacecraft assembly.</title>
        <authorList>
            <person name="Seuylemezian A."/>
            <person name="Vaishampayan P."/>
        </authorList>
    </citation>
    <scope>NUCLEOTIDE SEQUENCE [LARGE SCALE GENOMIC DNA]</scope>
    <source>
        <strain evidence="1 2">MER_111</strain>
    </source>
</reference>
<protein>
    <submittedName>
        <fullName evidence="1">DUF1450 domain-containing protein</fullName>
    </submittedName>
</protein>
<keyword evidence="2" id="KW-1185">Reference proteome</keyword>
<dbReference type="OrthoDB" id="1684419at2"/>
<comment type="caution">
    <text evidence="1">The sequence shown here is derived from an EMBL/GenBank/DDBJ whole genome shotgun (WGS) entry which is preliminary data.</text>
</comment>
<dbReference type="Proteomes" id="UP000367750">
    <property type="component" value="Unassembled WGS sequence"/>
</dbReference>
<name>A0A5J5GLU7_9BACL</name>
<evidence type="ECO:0000313" key="2">
    <source>
        <dbReference type="Proteomes" id="UP000367750"/>
    </source>
</evidence>
<sequence length="84" mass="9462">MRPIIEFCVNNIGHGTEELMDKLEQNPDFDVVEYGCLGNCDQCRVDFFAMVNGEIVAAGSVPELEQAIQDKIREAEAWLELDLD</sequence>
<accession>A0A5J5GLU7</accession>
<proteinExistence type="predicted"/>
<evidence type="ECO:0000313" key="1">
    <source>
        <dbReference type="EMBL" id="KAA9008613.1"/>
    </source>
</evidence>
<dbReference type="InterPro" id="IPR009910">
    <property type="entry name" value="DUF1450"/>
</dbReference>
<dbReference type="Pfam" id="PF07293">
    <property type="entry name" value="DUF1450"/>
    <property type="match status" value="1"/>
</dbReference>
<dbReference type="RefSeq" id="WP_150456244.1">
    <property type="nucleotide sequence ID" value="NZ_VYKK01000001.1"/>
</dbReference>
<dbReference type="AlphaFoldDB" id="A0A5J5GLU7"/>
<organism evidence="1 2">
    <name type="scientific">Paenibacillus spiritus</name>
    <dbReference type="NCBI Taxonomy" id="2496557"/>
    <lineage>
        <taxon>Bacteria</taxon>
        <taxon>Bacillati</taxon>
        <taxon>Bacillota</taxon>
        <taxon>Bacilli</taxon>
        <taxon>Bacillales</taxon>
        <taxon>Paenibacillaceae</taxon>
        <taxon>Paenibacillus</taxon>
    </lineage>
</organism>